<dbReference type="SUPFAM" id="SSF49265">
    <property type="entry name" value="Fibronectin type III"/>
    <property type="match status" value="2"/>
</dbReference>
<comment type="caution">
    <text evidence="1">The sequence shown here is derived from an EMBL/GenBank/DDBJ whole genome shotgun (WGS) entry which is preliminary data.</text>
</comment>
<accession>A0A7D9LM52</accession>
<dbReference type="GO" id="GO:0016020">
    <property type="term" value="C:membrane"/>
    <property type="evidence" value="ECO:0007669"/>
    <property type="project" value="UniProtKB-SubCell"/>
</dbReference>
<dbReference type="PROSITE" id="PS50853">
    <property type="entry name" value="FN3"/>
    <property type="match status" value="3"/>
</dbReference>
<organism evidence="1 2">
    <name type="scientific">Paramuricea clavata</name>
    <name type="common">Red gorgonian</name>
    <name type="synonym">Violescent sea-whip</name>
    <dbReference type="NCBI Taxonomy" id="317549"/>
    <lineage>
        <taxon>Eukaryota</taxon>
        <taxon>Metazoa</taxon>
        <taxon>Cnidaria</taxon>
        <taxon>Anthozoa</taxon>
        <taxon>Octocorallia</taxon>
        <taxon>Malacalcyonacea</taxon>
        <taxon>Plexauridae</taxon>
        <taxon>Paramuricea</taxon>
    </lineage>
</organism>
<dbReference type="SMART" id="SM00060">
    <property type="entry name" value="FN3"/>
    <property type="match status" value="2"/>
</dbReference>
<dbReference type="Gene3D" id="2.60.40.10">
    <property type="entry name" value="Immunoglobulins"/>
    <property type="match status" value="3"/>
</dbReference>
<dbReference type="EMBL" id="CACRXK020020865">
    <property type="protein sequence ID" value="CAB4035256.1"/>
    <property type="molecule type" value="Genomic_DNA"/>
</dbReference>
<dbReference type="OrthoDB" id="5988004at2759"/>
<dbReference type="PANTHER" id="PTHR46957">
    <property type="entry name" value="CYTOKINE RECEPTOR"/>
    <property type="match status" value="1"/>
</dbReference>
<dbReference type="CDD" id="cd00063">
    <property type="entry name" value="FN3"/>
    <property type="match status" value="3"/>
</dbReference>
<dbReference type="AlphaFoldDB" id="A0A7D9LM52"/>
<protein>
    <submittedName>
        <fullName evidence="1">Phosphatidylinositol phosphatase PTPRQ-like</fullName>
    </submittedName>
</protein>
<sequence length="248" mass="27342">MTHVLGGQDDPLTKFTVSELKPYTKYGFNISAGTVVGFGPPALVVVTTRETAPSGPPADIQVANFTHNEMNITWSPPDPSKRNGVITKYSLCIRNQTYGFCLHEDTFEFTQTSYTFSGLRPYRVYSVTIRAATVKGFGPIGSITRRTAQSEPDGPPMEKIVKYLDESTISFSWTEPHPELHNGIIIYYHVCIRKYGPDFSCARTAQIPRQNEKSYAYGGLSPSSEYVVVIRAATIIGLGPAAFIQKTA</sequence>
<dbReference type="InterPro" id="IPR013783">
    <property type="entry name" value="Ig-like_fold"/>
</dbReference>
<evidence type="ECO:0000313" key="1">
    <source>
        <dbReference type="EMBL" id="CAB4035256.1"/>
    </source>
</evidence>
<proteinExistence type="predicted"/>
<dbReference type="Proteomes" id="UP001152795">
    <property type="component" value="Unassembled WGS sequence"/>
</dbReference>
<keyword evidence="2" id="KW-1185">Reference proteome</keyword>
<dbReference type="InterPro" id="IPR050713">
    <property type="entry name" value="RTP_Phos/Ushers"/>
</dbReference>
<dbReference type="PANTHER" id="PTHR46957:SF3">
    <property type="entry name" value="CYTOKINE RECEPTOR"/>
    <property type="match status" value="1"/>
</dbReference>
<gene>
    <name evidence="1" type="ORF">PACLA_8A050183</name>
</gene>
<dbReference type="Pfam" id="PF00041">
    <property type="entry name" value="fn3"/>
    <property type="match status" value="2"/>
</dbReference>
<feature type="non-terminal residue" evidence="1">
    <location>
        <position position="248"/>
    </location>
</feature>
<dbReference type="InterPro" id="IPR036116">
    <property type="entry name" value="FN3_sf"/>
</dbReference>
<dbReference type="InterPro" id="IPR003961">
    <property type="entry name" value="FN3_dom"/>
</dbReference>
<evidence type="ECO:0000313" key="2">
    <source>
        <dbReference type="Proteomes" id="UP001152795"/>
    </source>
</evidence>
<reference evidence="1" key="1">
    <citation type="submission" date="2020-04" db="EMBL/GenBank/DDBJ databases">
        <authorList>
            <person name="Alioto T."/>
            <person name="Alioto T."/>
            <person name="Gomez Garrido J."/>
        </authorList>
    </citation>
    <scope>NUCLEOTIDE SEQUENCE</scope>
    <source>
        <strain evidence="1">A484AB</strain>
    </source>
</reference>
<name>A0A7D9LM52_PARCT</name>